<protein>
    <submittedName>
        <fullName evidence="4">Uncharacterized protein</fullName>
    </submittedName>
</protein>
<feature type="transmembrane region" description="Helical" evidence="1">
    <location>
        <begin position="102"/>
        <end position="123"/>
    </location>
</feature>
<keyword evidence="5" id="KW-1185">Reference proteome</keyword>
<keyword evidence="2" id="KW-0732">Signal</keyword>
<name>A0A1Y2HKE8_9FUNG</name>
<comment type="caution">
    <text evidence="4">The sequence shown here is derived from an EMBL/GenBank/DDBJ whole genome shotgun (WGS) entry which is preliminary data.</text>
</comment>
<dbReference type="Proteomes" id="UP000193411">
    <property type="component" value="Unassembled WGS sequence"/>
</dbReference>
<keyword evidence="1" id="KW-0472">Membrane</keyword>
<evidence type="ECO:0000313" key="3">
    <source>
        <dbReference type="EMBL" id="ORZ11630.1"/>
    </source>
</evidence>
<dbReference type="EMBL" id="MCFL01000451">
    <property type="protein sequence ID" value="ORZ11630.1"/>
    <property type="molecule type" value="Genomic_DNA"/>
</dbReference>
<feature type="signal peptide" evidence="2">
    <location>
        <begin position="1"/>
        <end position="22"/>
    </location>
</feature>
<dbReference type="EMBL" id="MCFL01000028">
    <property type="protein sequence ID" value="ORZ34454.1"/>
    <property type="molecule type" value="Genomic_DNA"/>
</dbReference>
<organism evidence="4 5">
    <name type="scientific">Catenaria anguillulae PL171</name>
    <dbReference type="NCBI Taxonomy" id="765915"/>
    <lineage>
        <taxon>Eukaryota</taxon>
        <taxon>Fungi</taxon>
        <taxon>Fungi incertae sedis</taxon>
        <taxon>Blastocladiomycota</taxon>
        <taxon>Blastocladiomycetes</taxon>
        <taxon>Blastocladiales</taxon>
        <taxon>Catenariaceae</taxon>
        <taxon>Catenaria</taxon>
    </lineage>
</organism>
<accession>A0A1Y2HKE8</accession>
<dbReference type="AlphaFoldDB" id="A0A1Y2HKE8"/>
<evidence type="ECO:0000256" key="2">
    <source>
        <dbReference type="SAM" id="SignalP"/>
    </source>
</evidence>
<feature type="chain" id="PRO_5011907730" evidence="2">
    <location>
        <begin position="23"/>
        <end position="179"/>
    </location>
</feature>
<reference evidence="4 5" key="1">
    <citation type="submission" date="2016-07" db="EMBL/GenBank/DDBJ databases">
        <title>Pervasive Adenine N6-methylation of Active Genes in Fungi.</title>
        <authorList>
            <consortium name="DOE Joint Genome Institute"/>
            <person name="Mondo S.J."/>
            <person name="Dannebaum R.O."/>
            <person name="Kuo R.C."/>
            <person name="Labutti K."/>
            <person name="Haridas S."/>
            <person name="Kuo A."/>
            <person name="Salamov A."/>
            <person name="Ahrendt S.R."/>
            <person name="Lipzen A."/>
            <person name="Sullivan W."/>
            <person name="Andreopoulos W.B."/>
            <person name="Clum A."/>
            <person name="Lindquist E."/>
            <person name="Daum C."/>
            <person name="Ramamoorthy G.K."/>
            <person name="Gryganskyi A."/>
            <person name="Culley D."/>
            <person name="Magnuson J.K."/>
            <person name="James T.Y."/>
            <person name="O'Malley M.A."/>
            <person name="Stajich J.E."/>
            <person name="Spatafora J.W."/>
            <person name="Visel A."/>
            <person name="Grigoriev I.V."/>
        </authorList>
    </citation>
    <scope>NUCLEOTIDE SEQUENCE [LARGE SCALE GENOMIC DNA]</scope>
    <source>
        <strain evidence="4 5">PL171</strain>
    </source>
</reference>
<keyword evidence="1" id="KW-0812">Transmembrane</keyword>
<sequence>MSLKSTLLAIALALISSVLVAANPESGLGVPVRDTAAVAPAYSDLRHDLVRPSFANYAAPAIAAQALSSSSSSPAQDPAKPPSPVSPTATGGHLVQFASINVLLAFAVAAVGVATVVSLVMVLQRRRQRLIHHQQLAQSDLEGAAEDAFKVSEAEAHRIQMEVQVAQVRRAQAEALMFR</sequence>
<gene>
    <name evidence="4" type="ORF">BCR44DRAFT_1436259</name>
    <name evidence="3" type="ORF">BCR44DRAFT_36163</name>
</gene>
<evidence type="ECO:0000256" key="1">
    <source>
        <dbReference type="SAM" id="Phobius"/>
    </source>
</evidence>
<evidence type="ECO:0000313" key="5">
    <source>
        <dbReference type="Proteomes" id="UP000193411"/>
    </source>
</evidence>
<keyword evidence="1" id="KW-1133">Transmembrane helix</keyword>
<evidence type="ECO:0000313" key="4">
    <source>
        <dbReference type="EMBL" id="ORZ34454.1"/>
    </source>
</evidence>
<proteinExistence type="predicted"/>